<sequence length="704" mass="79230">MPSSLNKCEALVSEEEVSSSSNKNDSKRSTFFDVYGPQSKAEVVFKTPEANSTLNLQVEKRVSPVCVVVQEVQELVTWVLGEGFMPSWVFIKNKPLIPKVVMLYVPGLDAALYLSQHRLLKSLKEFCGKPRPVLALSCMSDGMQTIDALLTCKVKRKREESSTATEKSNLASQQGLWCFSNMHALKRTLLRWLSTYCSALVAFFKLLHSSLARSPLFDDPSSLDLMKDLPFPLTFYTLTTKQLEDNGYCFNQPGFLSTLPAPSGSSHYEMLALDCEMFHCGRDDVGFGGHKVAWCLVQKRNDKYKTWLSIRGRILTFELEVVLDKLVKPTNTIIDYNTRFSGITSEMLDGVTTSLKDIQDEFLKLVYKETILVGHSLENDLLALKISHNLVIDTAVLYRYSRGGSYKSKLRDLARKFLSKEIQQSGDGHDSIEDARAAMELALLKIRHGPDFGTRPSLIRKRLLTVLSESGKTSSIIDDVSIVKRYASELSHAVPVSSDDEASSKAQKEARNDRVHFVWTQFSELNRYFKKQAEDPEKLNGKLAEMISLLTCDKNSGNKKGIKCNLASELKEILKRVDTRIRTLYAALPTNAMIIVCTGHGDIATVYRLRKLLLDRSETTMCRESVVKVLEELQAQAECPQEQDCSVSYKVQAASCRNDFFMRLGQLPKSLWNIRSRQSYEGKSGMKTGSLKRGDEKVLEKLKG</sequence>
<dbReference type="PANTHER" id="PTHR12801:SF157">
    <property type="entry name" value="SMALL RNA DEGRADING NUCLEASE 5"/>
    <property type="match status" value="1"/>
</dbReference>
<dbReference type="EMBL" id="CAEKKB010000008">
    <property type="protein sequence ID" value="CAB4319495.1"/>
    <property type="molecule type" value="Genomic_DNA"/>
</dbReference>
<feature type="compositionally biased region" description="Basic and acidic residues" evidence="7">
    <location>
        <begin position="692"/>
        <end position="704"/>
    </location>
</feature>
<evidence type="ECO:0000256" key="1">
    <source>
        <dbReference type="ARBA" id="ARBA00004123"/>
    </source>
</evidence>
<dbReference type="SMART" id="SM00479">
    <property type="entry name" value="EXOIII"/>
    <property type="match status" value="1"/>
</dbReference>
<keyword evidence="10" id="KW-1185">Reference proteome</keyword>
<dbReference type="InterPro" id="IPR047021">
    <property type="entry name" value="REXO1/3/4-like"/>
</dbReference>
<dbReference type="GO" id="GO:0004527">
    <property type="term" value="F:exonuclease activity"/>
    <property type="evidence" value="ECO:0007669"/>
    <property type="project" value="UniProtKB-KW"/>
</dbReference>
<keyword evidence="5" id="KW-0269">Exonuclease</keyword>
<organism evidence="9 10">
    <name type="scientific">Prunus armeniaca</name>
    <name type="common">Apricot</name>
    <name type="synonym">Armeniaca vulgaris</name>
    <dbReference type="NCBI Taxonomy" id="36596"/>
    <lineage>
        <taxon>Eukaryota</taxon>
        <taxon>Viridiplantae</taxon>
        <taxon>Streptophyta</taxon>
        <taxon>Embryophyta</taxon>
        <taxon>Tracheophyta</taxon>
        <taxon>Spermatophyta</taxon>
        <taxon>Magnoliopsida</taxon>
        <taxon>eudicotyledons</taxon>
        <taxon>Gunneridae</taxon>
        <taxon>Pentapetalae</taxon>
        <taxon>rosids</taxon>
        <taxon>fabids</taxon>
        <taxon>Rosales</taxon>
        <taxon>Rosaceae</taxon>
        <taxon>Amygdaloideae</taxon>
        <taxon>Amygdaleae</taxon>
        <taxon>Prunus</taxon>
    </lineage>
</organism>
<name>A0A6J5Y6A1_PRUAR</name>
<evidence type="ECO:0000313" key="9">
    <source>
        <dbReference type="EMBL" id="CAB4319495.1"/>
    </source>
</evidence>
<dbReference type="InterPro" id="IPR012337">
    <property type="entry name" value="RNaseH-like_sf"/>
</dbReference>
<dbReference type="CDD" id="cd06145">
    <property type="entry name" value="REX1_like"/>
    <property type="match status" value="1"/>
</dbReference>
<evidence type="ECO:0000256" key="2">
    <source>
        <dbReference type="ARBA" id="ARBA00006357"/>
    </source>
</evidence>
<dbReference type="InterPro" id="IPR013520">
    <property type="entry name" value="Ribonucl_H"/>
</dbReference>
<gene>
    <name evidence="9" type="ORF">ORAREDHAP_LOCUS46830</name>
</gene>
<protein>
    <recommendedName>
        <fullName evidence="8">Exonuclease domain-containing protein</fullName>
    </recommendedName>
</protein>
<comment type="similarity">
    <text evidence="2">Belongs to the REXO1/REXO3 family.</text>
</comment>
<dbReference type="InterPro" id="IPR036397">
    <property type="entry name" value="RNaseH_sf"/>
</dbReference>
<reference evidence="10" key="1">
    <citation type="journal article" date="2020" name="Genome Biol.">
        <title>Gamete binning: chromosome-level and haplotype-resolved genome assembly enabled by high-throughput single-cell sequencing of gamete genomes.</title>
        <authorList>
            <person name="Campoy J.A."/>
            <person name="Sun H."/>
            <person name="Goel M."/>
            <person name="Jiao W.-B."/>
            <person name="Folz-Donahue K."/>
            <person name="Wang N."/>
            <person name="Rubio M."/>
            <person name="Liu C."/>
            <person name="Kukat C."/>
            <person name="Ruiz D."/>
            <person name="Huettel B."/>
            <person name="Schneeberger K."/>
        </authorList>
    </citation>
    <scope>NUCLEOTIDE SEQUENCE [LARGE SCALE GENOMIC DNA]</scope>
    <source>
        <strain evidence="10">cv. Rojo Pasion</strain>
    </source>
</reference>
<feature type="region of interest" description="Disordered" evidence="7">
    <location>
        <begin position="681"/>
        <end position="704"/>
    </location>
</feature>
<evidence type="ECO:0000256" key="5">
    <source>
        <dbReference type="ARBA" id="ARBA00022839"/>
    </source>
</evidence>
<keyword evidence="4" id="KW-0378">Hydrolase</keyword>
<dbReference type="Pfam" id="PF00929">
    <property type="entry name" value="RNase_T"/>
    <property type="match status" value="1"/>
</dbReference>
<dbReference type="SUPFAM" id="SSF53098">
    <property type="entry name" value="Ribonuclease H-like"/>
    <property type="match status" value="1"/>
</dbReference>
<dbReference type="Proteomes" id="UP000507245">
    <property type="component" value="Unassembled WGS sequence"/>
</dbReference>
<evidence type="ECO:0000256" key="3">
    <source>
        <dbReference type="ARBA" id="ARBA00022722"/>
    </source>
</evidence>
<accession>A0A6J5Y6A1</accession>
<comment type="subcellular location">
    <subcellularLocation>
        <location evidence="1">Nucleus</location>
    </subcellularLocation>
</comment>
<evidence type="ECO:0000256" key="7">
    <source>
        <dbReference type="SAM" id="MobiDB-lite"/>
    </source>
</evidence>
<keyword evidence="6" id="KW-0539">Nucleus</keyword>
<proteinExistence type="inferred from homology"/>
<evidence type="ECO:0000259" key="8">
    <source>
        <dbReference type="SMART" id="SM00479"/>
    </source>
</evidence>
<dbReference type="GO" id="GO:0005634">
    <property type="term" value="C:nucleus"/>
    <property type="evidence" value="ECO:0007669"/>
    <property type="project" value="UniProtKB-SubCell"/>
</dbReference>
<evidence type="ECO:0000256" key="6">
    <source>
        <dbReference type="ARBA" id="ARBA00023242"/>
    </source>
</evidence>
<dbReference type="InterPro" id="IPR034922">
    <property type="entry name" value="REX1-like_exo"/>
</dbReference>
<keyword evidence="3" id="KW-0540">Nuclease</keyword>
<feature type="domain" description="Exonuclease" evidence="8">
    <location>
        <begin position="269"/>
        <end position="451"/>
    </location>
</feature>
<dbReference type="FunFam" id="3.30.420.10:FF:000031">
    <property type="entry name" value="RNA exonuclease 1"/>
    <property type="match status" value="1"/>
</dbReference>
<dbReference type="GO" id="GO:0003676">
    <property type="term" value="F:nucleic acid binding"/>
    <property type="evidence" value="ECO:0007669"/>
    <property type="project" value="InterPro"/>
</dbReference>
<dbReference type="AlphaFoldDB" id="A0A6J5Y6A1"/>
<dbReference type="Gene3D" id="3.30.420.10">
    <property type="entry name" value="Ribonuclease H-like superfamily/Ribonuclease H"/>
    <property type="match status" value="1"/>
</dbReference>
<evidence type="ECO:0000256" key="4">
    <source>
        <dbReference type="ARBA" id="ARBA00022801"/>
    </source>
</evidence>
<dbReference type="PANTHER" id="PTHR12801">
    <property type="entry name" value="RNA EXONUCLEASE REXO1 / RECO3 FAMILY MEMBER-RELATED"/>
    <property type="match status" value="1"/>
</dbReference>
<evidence type="ECO:0000313" key="10">
    <source>
        <dbReference type="Proteomes" id="UP000507245"/>
    </source>
</evidence>
<dbReference type="OrthoDB" id="206335at2759"/>
<dbReference type="GO" id="GO:0010629">
    <property type="term" value="P:negative regulation of gene expression"/>
    <property type="evidence" value="ECO:0007669"/>
    <property type="project" value="UniProtKB-ARBA"/>
</dbReference>